<feature type="domain" description="RGS" evidence="2">
    <location>
        <begin position="425"/>
        <end position="531"/>
    </location>
</feature>
<proteinExistence type="predicted"/>
<protein>
    <submittedName>
        <fullName evidence="3">Regulator of G protein signaling 22</fullName>
    </submittedName>
</protein>
<dbReference type="InterPro" id="IPR036305">
    <property type="entry name" value="RGS_sf"/>
</dbReference>
<organism evidence="3 4">
    <name type="scientific">Monodelphis domestica</name>
    <name type="common">Gray short-tailed opossum</name>
    <dbReference type="NCBI Taxonomy" id="13616"/>
    <lineage>
        <taxon>Eukaryota</taxon>
        <taxon>Metazoa</taxon>
        <taxon>Chordata</taxon>
        <taxon>Craniata</taxon>
        <taxon>Vertebrata</taxon>
        <taxon>Euteleostomi</taxon>
        <taxon>Mammalia</taxon>
        <taxon>Metatheria</taxon>
        <taxon>Didelphimorphia</taxon>
        <taxon>Didelphidae</taxon>
        <taxon>Monodelphis</taxon>
    </lineage>
</organism>
<gene>
    <name evidence="3" type="primary">RGS22</name>
</gene>
<dbReference type="InterPro" id="IPR044926">
    <property type="entry name" value="RGS_subdomain_2"/>
</dbReference>
<evidence type="ECO:0000313" key="4">
    <source>
        <dbReference type="Proteomes" id="UP000002280"/>
    </source>
</evidence>
<dbReference type="Gene3D" id="1.10.167.10">
    <property type="entry name" value="Regulator of G-protein Signalling 4, domain 2"/>
    <property type="match status" value="3"/>
</dbReference>
<dbReference type="Pfam" id="PF00615">
    <property type="entry name" value="RGS"/>
    <property type="match status" value="3"/>
</dbReference>
<dbReference type="InterPro" id="IPR042651">
    <property type="entry name" value="Rgs22"/>
</dbReference>
<dbReference type="InterPro" id="IPR048074">
    <property type="entry name" value="RGS22_RGS_fourth"/>
</dbReference>
<dbReference type="SMART" id="SM00315">
    <property type="entry name" value="RGS"/>
    <property type="match status" value="2"/>
</dbReference>
<dbReference type="PANTHER" id="PTHR46583:SF1">
    <property type="entry name" value="REGULATOR OF G-PROTEIN SIGNALING 22"/>
    <property type="match status" value="1"/>
</dbReference>
<dbReference type="Proteomes" id="UP000002280">
    <property type="component" value="Chromosome 3"/>
</dbReference>
<dbReference type="PANTHER" id="PTHR46583">
    <property type="entry name" value="REGULATOR OF G-PROTEIN SIGNALING 22"/>
    <property type="match status" value="1"/>
</dbReference>
<dbReference type="GO" id="GO:0009966">
    <property type="term" value="P:regulation of signal transduction"/>
    <property type="evidence" value="ECO:0007669"/>
    <property type="project" value="InterPro"/>
</dbReference>
<sequence>GGAKDKNETSIFATVTQTLDWFTMAKQSQHTVTTFSTPSCVLSTGIQSNEMLDGHKKKDSAVPDSSLEVLDEGSLSIRDTASQALLRIYLERKQEPVKDLKVFFSSIDHFVQSYIRFVTKSAVSTYTQRPYREDEADINFNNVGQIIILENEEVVAERKISDFSPKIKPKEFDENVELVSLCSKPESIGSETRADWCISHNTYDIGTRKEFERFKKFMKGTQGEKYQWLWMDIERLKVLRDPGRQQRHLEKMRKNYLVTGGDCYLTPEVLIKLNLIDGSFWNEPHLRCIQSEIVKPLLQYWGPRFCVTHSYELKNASAVLKFWHSRQDQPRKDIDPFPQMVTLLPLRPKSCIPLVGWTIVLIIVKFVIKIYCLTLRSKVIRLTSFTDISECLKPRLERRSTYTEEFPVKKSAPQDALFGSDMQNLLQSLFVENRAGYFFTKFCEQSGNEIWKNSTYFWFDLQNYHQLFYQETLQPFKVCKQAQYLYAMYIAPSATLDIGLEHKRKKEIYMKIDPPFEDLFDVAEEYILLLLLEPWLEMVKSDQNNYGQVEQVKQDRQLDSLYFRQLQALHKETVPKKDDEEDTSDLPDSSIPKQTQLWDKVPEEFRHLDFNYLVNNKLEFEHFRQFLASHSASIDFMCWIDIEQFRRILHQDKKLREAKSTDIKNKYLNKKYFFGPNSPATKEQQDEIMQLAGGWGMILHEQLASSVLLEIQKCVRRRLENMWLPLFLTSEQFAARQKTKLQMANIAEDVTLKRQGEKIGVWKPEESKWLSSSTEIIAFRKALMNPLTAKLFQRYLSLKGDLLGNDVLFWQEVQKFKDLCHSHCDDAIIQNKITTIINCFINSSIPPTLQIDLPFDQAQKIIEHRKELGPYVFREAQMTIFGVLFKYWPGFCEFQSNLTEEKVLSALERRRESKKRQSLGGEESKSKPSAQPQTAGLSWCPQGRQHSAWCYSKYIEALEQERTLLKIQEDLEKKITISNIAGPFLFSVSLK</sequence>
<dbReference type="SUPFAM" id="SSF48097">
    <property type="entry name" value="Regulator of G-protein signaling, RGS"/>
    <property type="match status" value="4"/>
</dbReference>
<dbReference type="CDD" id="cd08727">
    <property type="entry name" value="RGS_RGS22_2"/>
    <property type="match status" value="1"/>
</dbReference>
<feature type="region of interest" description="Disordered" evidence="1">
    <location>
        <begin position="574"/>
        <end position="593"/>
    </location>
</feature>
<feature type="domain" description="RGS" evidence="2">
    <location>
        <begin position="609"/>
        <end position="733"/>
    </location>
</feature>
<keyword evidence="4" id="KW-1185">Reference proteome</keyword>
<dbReference type="Ensembl" id="ENSMODT00000084735.1">
    <property type="protein sequence ID" value="ENSMODP00000052284.1"/>
    <property type="gene ID" value="ENSMODG00000006332.4"/>
</dbReference>
<feature type="domain" description="RGS" evidence="2">
    <location>
        <begin position="778"/>
        <end position="884"/>
    </location>
</feature>
<feature type="compositionally biased region" description="Polar residues" evidence="1">
    <location>
        <begin position="927"/>
        <end position="936"/>
    </location>
</feature>
<dbReference type="InterPro" id="IPR016137">
    <property type="entry name" value="RGS"/>
</dbReference>
<name>A0A5F8GY43_MONDO</name>
<dbReference type="CDD" id="cd08725">
    <property type="entry name" value="RGS_RGS22_4"/>
    <property type="match status" value="1"/>
</dbReference>
<reference evidence="3" key="2">
    <citation type="submission" date="2025-08" db="UniProtKB">
        <authorList>
            <consortium name="Ensembl"/>
        </authorList>
    </citation>
    <scope>IDENTIFICATION</scope>
</reference>
<reference evidence="3 4" key="1">
    <citation type="journal article" date="2007" name="Nature">
        <title>Genome of the marsupial Monodelphis domestica reveals innovation in non-coding sequences.</title>
        <authorList>
            <person name="Mikkelsen T.S."/>
            <person name="Wakefield M.J."/>
            <person name="Aken B."/>
            <person name="Amemiya C.T."/>
            <person name="Chang J.L."/>
            <person name="Duke S."/>
            <person name="Garber M."/>
            <person name="Gentles A.J."/>
            <person name="Goodstadt L."/>
            <person name="Heger A."/>
            <person name="Jurka J."/>
            <person name="Kamal M."/>
            <person name="Mauceli E."/>
            <person name="Searle S.M."/>
            <person name="Sharpe T."/>
            <person name="Baker M.L."/>
            <person name="Batzer M.A."/>
            <person name="Benos P.V."/>
            <person name="Belov K."/>
            <person name="Clamp M."/>
            <person name="Cook A."/>
            <person name="Cuff J."/>
            <person name="Das R."/>
            <person name="Davidow L."/>
            <person name="Deakin J.E."/>
            <person name="Fazzari M.J."/>
            <person name="Glass J.L."/>
            <person name="Grabherr M."/>
            <person name="Greally J.M."/>
            <person name="Gu W."/>
            <person name="Hore T.A."/>
            <person name="Huttley G.A."/>
            <person name="Kleber M."/>
            <person name="Jirtle R.L."/>
            <person name="Koina E."/>
            <person name="Lee J.T."/>
            <person name="Mahony S."/>
            <person name="Marra M.A."/>
            <person name="Miller R.D."/>
            <person name="Nicholls R.D."/>
            <person name="Oda M."/>
            <person name="Papenfuss A.T."/>
            <person name="Parra Z.E."/>
            <person name="Pollock D.D."/>
            <person name="Ray D.A."/>
            <person name="Schein J.E."/>
            <person name="Speed T.P."/>
            <person name="Thompson K."/>
            <person name="VandeBerg J.L."/>
            <person name="Wade C.M."/>
            <person name="Walker J.A."/>
            <person name="Waters P.D."/>
            <person name="Webber C."/>
            <person name="Weidman J.R."/>
            <person name="Xie X."/>
            <person name="Zody M.C."/>
            <person name="Baldwin J."/>
            <person name="Abdouelleil A."/>
            <person name="Abdulkadir J."/>
            <person name="Abebe A."/>
            <person name="Abera B."/>
            <person name="Abreu J."/>
            <person name="Acer S.C."/>
            <person name="Aftuck L."/>
            <person name="Alexander A."/>
            <person name="An P."/>
            <person name="Anderson E."/>
            <person name="Anderson S."/>
            <person name="Arachi H."/>
            <person name="Azer M."/>
            <person name="Bachantsang P."/>
            <person name="Barry A."/>
            <person name="Bayul T."/>
            <person name="Berlin A."/>
            <person name="Bessette D."/>
            <person name="Bloom T."/>
            <person name="Bloom T."/>
            <person name="Boguslavskiy L."/>
            <person name="Bonnet C."/>
            <person name="Boukhgalter B."/>
            <person name="Bourzgui I."/>
            <person name="Brown A."/>
            <person name="Cahill P."/>
            <person name="Channer S."/>
            <person name="Cheshatsang Y."/>
            <person name="Chuda L."/>
            <person name="Citroen M."/>
            <person name="Collymore A."/>
            <person name="Cooke P."/>
            <person name="Costello M."/>
            <person name="D'Aco K."/>
            <person name="Daza R."/>
            <person name="De Haan G."/>
            <person name="DeGray S."/>
            <person name="DeMaso C."/>
            <person name="Dhargay N."/>
            <person name="Dooley K."/>
            <person name="Dooley E."/>
            <person name="Doricent M."/>
            <person name="Dorje P."/>
            <person name="Dorjee K."/>
            <person name="Dupes A."/>
            <person name="Elong R."/>
            <person name="Falk J."/>
            <person name="Farina A."/>
            <person name="Faro S."/>
            <person name="Ferguson D."/>
            <person name="Fisher S."/>
            <person name="Foley C.D."/>
            <person name="Franke A."/>
            <person name="Friedrich D."/>
            <person name="Gadbois L."/>
            <person name="Gearin G."/>
            <person name="Gearin C.R."/>
            <person name="Giannoukos G."/>
            <person name="Goode T."/>
            <person name="Graham J."/>
            <person name="Grandbois E."/>
            <person name="Grewal S."/>
            <person name="Gyaltsen K."/>
            <person name="Hafez N."/>
            <person name="Hagos B."/>
            <person name="Hall J."/>
            <person name="Henson C."/>
            <person name="Hollinger A."/>
            <person name="Honan T."/>
            <person name="Huard M.D."/>
            <person name="Hughes L."/>
            <person name="Hurhula B."/>
            <person name="Husby M.E."/>
            <person name="Kamat A."/>
            <person name="Kanga B."/>
            <person name="Kashin S."/>
            <person name="Khazanovich D."/>
            <person name="Kisner P."/>
            <person name="Lance K."/>
            <person name="Lara M."/>
            <person name="Lee W."/>
            <person name="Lennon N."/>
            <person name="Letendre F."/>
            <person name="LeVine R."/>
            <person name="Lipovsky A."/>
            <person name="Liu X."/>
            <person name="Liu J."/>
            <person name="Liu S."/>
            <person name="Lokyitsang T."/>
            <person name="Lokyitsang Y."/>
            <person name="Lubonja R."/>
            <person name="Lui A."/>
            <person name="MacDonald P."/>
            <person name="Magnisalis V."/>
            <person name="Maru K."/>
            <person name="Matthews C."/>
            <person name="McCusker W."/>
            <person name="McDonough S."/>
            <person name="Mehta T."/>
            <person name="Meldrim J."/>
            <person name="Meneus L."/>
            <person name="Mihai O."/>
            <person name="Mihalev A."/>
            <person name="Mihova T."/>
            <person name="Mittelman R."/>
            <person name="Mlenga V."/>
            <person name="Montmayeur A."/>
            <person name="Mulrain L."/>
            <person name="Navidi A."/>
            <person name="Naylor J."/>
            <person name="Negash T."/>
            <person name="Nguyen T."/>
            <person name="Nguyen N."/>
            <person name="Nicol R."/>
            <person name="Norbu C."/>
            <person name="Norbu N."/>
            <person name="Novod N."/>
            <person name="O'Neill B."/>
            <person name="Osman S."/>
            <person name="Markiewicz E."/>
            <person name="Oyono O.L."/>
            <person name="Patti C."/>
            <person name="Phunkhang P."/>
            <person name="Pierre F."/>
            <person name="Priest M."/>
            <person name="Raghuraman S."/>
            <person name="Rege F."/>
            <person name="Reyes R."/>
            <person name="Rise C."/>
            <person name="Rogov P."/>
            <person name="Ross K."/>
            <person name="Ryan E."/>
            <person name="Settipalli S."/>
            <person name="Shea T."/>
            <person name="Sherpa N."/>
            <person name="Shi L."/>
            <person name="Shih D."/>
            <person name="Sparrow T."/>
            <person name="Spaulding J."/>
            <person name="Stalker J."/>
            <person name="Stange-Thomann N."/>
            <person name="Stavropoulos S."/>
            <person name="Stone C."/>
            <person name="Strader C."/>
            <person name="Tesfaye S."/>
            <person name="Thomson T."/>
            <person name="Thoulutsang Y."/>
            <person name="Thoulutsang D."/>
            <person name="Topham K."/>
            <person name="Topping I."/>
            <person name="Tsamla T."/>
            <person name="Vassiliev H."/>
            <person name="Vo A."/>
            <person name="Wangchuk T."/>
            <person name="Wangdi T."/>
            <person name="Weiand M."/>
            <person name="Wilkinson J."/>
            <person name="Wilson A."/>
            <person name="Yadav S."/>
            <person name="Young G."/>
            <person name="Yu Q."/>
            <person name="Zembek L."/>
            <person name="Zhong D."/>
            <person name="Zimmer A."/>
            <person name="Zwirko Z."/>
            <person name="Jaffe D.B."/>
            <person name="Alvarez P."/>
            <person name="Brockman W."/>
            <person name="Butler J."/>
            <person name="Chin C."/>
            <person name="Gnerre S."/>
            <person name="MacCallum I."/>
            <person name="Graves J.A."/>
            <person name="Ponting C.P."/>
            <person name="Breen M."/>
            <person name="Samollow P.B."/>
            <person name="Lander E.S."/>
            <person name="Lindblad-Toh K."/>
        </authorList>
    </citation>
    <scope>NUCLEOTIDE SEQUENCE [LARGE SCALE GENOMIC DNA]</scope>
</reference>
<dbReference type="PROSITE" id="PS50132">
    <property type="entry name" value="RGS"/>
    <property type="match status" value="3"/>
</dbReference>
<dbReference type="AlphaFoldDB" id="A0A5F8GY43"/>
<dbReference type="InterPro" id="IPR048075">
    <property type="entry name" value="RGS22_RGS_second"/>
</dbReference>
<evidence type="ECO:0000256" key="1">
    <source>
        <dbReference type="SAM" id="MobiDB-lite"/>
    </source>
</evidence>
<accession>A0A5F8GY43</accession>
<evidence type="ECO:0000259" key="2">
    <source>
        <dbReference type="PROSITE" id="PS50132"/>
    </source>
</evidence>
<reference evidence="3" key="3">
    <citation type="submission" date="2025-09" db="UniProtKB">
        <authorList>
            <consortium name="Ensembl"/>
        </authorList>
    </citation>
    <scope>IDENTIFICATION</scope>
</reference>
<feature type="region of interest" description="Disordered" evidence="1">
    <location>
        <begin position="914"/>
        <end position="941"/>
    </location>
</feature>
<dbReference type="GO" id="GO:0001965">
    <property type="term" value="F:G-protein alpha-subunit binding"/>
    <property type="evidence" value="ECO:0007669"/>
    <property type="project" value="InterPro"/>
</dbReference>
<dbReference type="Bgee" id="ENSMODG00000006332">
    <property type="expression patterns" value="Expressed in spermatocyte and 14 other cell types or tissues"/>
</dbReference>
<dbReference type="GeneTree" id="ENSGT00500000044936"/>
<evidence type="ECO:0000313" key="3">
    <source>
        <dbReference type="Ensembl" id="ENSMODP00000052284.1"/>
    </source>
</evidence>